<reference evidence="3" key="1">
    <citation type="submission" date="2016-04" db="EMBL/GenBank/DDBJ databases">
        <authorList>
            <person name="Chen L."/>
            <person name="Zhuang W."/>
            <person name="Wang G."/>
        </authorList>
    </citation>
    <scope>NUCLEOTIDE SEQUENCE [LARGE SCALE GENOMIC DNA]</scope>
    <source>
        <strain evidence="3">208</strain>
    </source>
</reference>
<dbReference type="EMBL" id="LWBP01000199">
    <property type="protein sequence ID" value="OQP56665.1"/>
    <property type="molecule type" value="Genomic_DNA"/>
</dbReference>
<dbReference type="InterPro" id="IPR034650">
    <property type="entry name" value="YuaB-like"/>
</dbReference>
<dbReference type="InterPro" id="IPR012334">
    <property type="entry name" value="Pectin_lyas_fold"/>
</dbReference>
<dbReference type="Gene3D" id="2.160.20.10">
    <property type="entry name" value="Single-stranded right-handed beta-helix, Pectin lyase-like"/>
    <property type="match status" value="1"/>
</dbReference>
<comment type="caution">
    <text evidence="2">The sequence shown here is derived from an EMBL/GenBank/DDBJ whole genome shotgun (WGS) entry which is preliminary data.</text>
</comment>
<organism evidence="2 3">
    <name type="scientific">Niastella populi</name>
    <dbReference type="NCBI Taxonomy" id="550983"/>
    <lineage>
        <taxon>Bacteria</taxon>
        <taxon>Pseudomonadati</taxon>
        <taxon>Bacteroidota</taxon>
        <taxon>Chitinophagia</taxon>
        <taxon>Chitinophagales</taxon>
        <taxon>Chitinophagaceae</taxon>
        <taxon>Niastella</taxon>
    </lineage>
</organism>
<proteinExistence type="predicted"/>
<dbReference type="Proteomes" id="UP000192276">
    <property type="component" value="Unassembled WGS sequence"/>
</dbReference>
<dbReference type="PANTHER" id="PTHR31339:SF9">
    <property type="entry name" value="PLASMIN AND FIBRONECTIN-BINDING PROTEIN A"/>
    <property type="match status" value="1"/>
</dbReference>
<dbReference type="AlphaFoldDB" id="A0A1V9FE74"/>
<protein>
    <submittedName>
        <fullName evidence="2">Endopygalactorunase</fullName>
    </submittedName>
</protein>
<evidence type="ECO:0000313" key="2">
    <source>
        <dbReference type="EMBL" id="OQP56665.1"/>
    </source>
</evidence>
<keyword evidence="1" id="KW-1133">Transmembrane helix</keyword>
<evidence type="ECO:0000313" key="3">
    <source>
        <dbReference type="Proteomes" id="UP000192276"/>
    </source>
</evidence>
<feature type="transmembrane region" description="Helical" evidence="1">
    <location>
        <begin position="21"/>
        <end position="44"/>
    </location>
</feature>
<dbReference type="InterPro" id="IPR051801">
    <property type="entry name" value="GH28_Enzymes"/>
</dbReference>
<evidence type="ECO:0000256" key="1">
    <source>
        <dbReference type="SAM" id="Phobius"/>
    </source>
</evidence>
<accession>A0A1V9FE74</accession>
<keyword evidence="1" id="KW-0472">Membrane</keyword>
<keyword evidence="1" id="KW-0812">Transmembrane</keyword>
<gene>
    <name evidence="2" type="ORF">A4R26_04490</name>
</gene>
<sequence length="994" mass="108677">MHDLPTSINSCAHKGITLIFLLSYMNVFLKLLQLLAGCYLFMLLTKPVKAQPKPTVSIHPAAHATHIASITKDTIVVITGSTYRFTVETPEDQGLVSTTPAVNEILAQITSVNGLKQQYLVTDKTGNPKQHGNVIPGDRLIVTSKNKAAKTWQLVVKPMALSGRLQLQQQAVTINTTNKLVLYYTAGQRSPDATVNIYLPPGIGVTMQNTTVNVIGRGHVTLAQLAQQSIGRTGSAYSYNRVGAATITPLANGGTKLQLSHLDLRPANGADITIVIGGVRLQKAGNYTFKATYTTSKPEVLTSAGTGVETAILKAIPTVADFTRTAERTLQYSEDAATYTCAHFTWSYIPANAIQLLQSLDSGKSFQPASAAIDRKTSSATVTGLQPGKQYMFRLLVKDGRHKGLSNTARYYSGKLDIKMFGVTGDSTQDYTQPINEAIEYVNRLGGGTLLFSKGVYGVRTVHLKSNVYLYVDKEATIKALKGADAPETTWFSDKKYRSGLSPTDAGPYADADNYLTKQDVGHHYFRNTMFFGERLDNVKIIGNGYITGNGNLVTGDKVMNNEPGNRADKMFTFKLCTNIEIGGIHREADLWYDSSKDEPYYINKDGSKDFNTGNMLHIDRSGHFALLATGTDHINVHNTYFSRYHTSNVRDIYDFMACSHVTVTNIYSKVSSDDIVKPGSDCALGFTRPARDYKIRNVIGDTNCNLFQIGSETADDIMDICVDNIYVLGSNKAGFSISTNDGGHVKNIHLNCGHTGPLHSRSKMFRTFTPFFISISNRGRVLGATVGKYAFTDNGENHNELLVKNINIGQVENIIINGIDIYEVYAGSSFRGKRWSAYDGKQRRATPIIAGYSLPAAAEVTGGLDFTLPNGKHTGYIKNIEFNDVQVLVKGGNPLSDTAATPPELGVGQYNASNLKVQPSYGLWARHVMNLTVKNCSFNYEQRDGRYAVYLDDVIGASISGVKTVRPAGNREVIKIKGSKDIVIFTEKTTYGK</sequence>
<dbReference type="CDD" id="cd14670">
    <property type="entry name" value="BslA_like"/>
    <property type="match status" value="1"/>
</dbReference>
<dbReference type="InterPro" id="IPR011050">
    <property type="entry name" value="Pectin_lyase_fold/virulence"/>
</dbReference>
<dbReference type="SUPFAM" id="SSF51126">
    <property type="entry name" value="Pectin lyase-like"/>
    <property type="match status" value="1"/>
</dbReference>
<keyword evidence="3" id="KW-1185">Reference proteome</keyword>
<dbReference type="STRING" id="550983.A4R26_04490"/>
<name>A0A1V9FE74_9BACT</name>
<dbReference type="PANTHER" id="PTHR31339">
    <property type="entry name" value="PECTIN LYASE-RELATED"/>
    <property type="match status" value="1"/>
</dbReference>